<dbReference type="GO" id="GO:0003964">
    <property type="term" value="F:RNA-directed DNA polymerase activity"/>
    <property type="evidence" value="ECO:0007669"/>
    <property type="project" value="UniProtKB-KW"/>
</dbReference>
<evidence type="ECO:0000256" key="4">
    <source>
        <dbReference type="ARBA" id="ARBA00022759"/>
    </source>
</evidence>
<dbReference type="InterPro" id="IPR043502">
    <property type="entry name" value="DNA/RNA_pol_sf"/>
</dbReference>
<dbReference type="GO" id="GO:0004519">
    <property type="term" value="F:endonuclease activity"/>
    <property type="evidence" value="ECO:0007669"/>
    <property type="project" value="UniProtKB-KW"/>
</dbReference>
<dbReference type="FunFam" id="1.10.340.70:FF:000003">
    <property type="entry name" value="Protein CBG25708"/>
    <property type="match status" value="1"/>
</dbReference>
<evidence type="ECO:0008006" key="11">
    <source>
        <dbReference type="Google" id="ProtNLM"/>
    </source>
</evidence>
<dbReference type="SUPFAM" id="SSF56672">
    <property type="entry name" value="DNA/RNA polymerases"/>
    <property type="match status" value="1"/>
</dbReference>
<keyword evidence="10" id="KW-1185">Reference proteome</keyword>
<keyword evidence="1" id="KW-0808">Transferase</keyword>
<dbReference type="InterPro" id="IPR041588">
    <property type="entry name" value="Integrase_H2C2"/>
</dbReference>
<keyword evidence="6" id="KW-0695">RNA-directed DNA polymerase</keyword>
<evidence type="ECO:0000256" key="2">
    <source>
        <dbReference type="ARBA" id="ARBA00022695"/>
    </source>
</evidence>
<dbReference type="OrthoDB" id="6250588at2759"/>
<evidence type="ECO:0000313" key="9">
    <source>
        <dbReference type="EMBL" id="PIK42442.1"/>
    </source>
</evidence>
<dbReference type="PANTHER" id="PTHR37984">
    <property type="entry name" value="PROTEIN CBG26694"/>
    <property type="match status" value="1"/>
</dbReference>
<sequence>MQQGQPVTFSSRALTTAETRYSQIEKELLALIFGLERNHQFTYGRKIKLWTDHKPLVSISKKQITTAPKRLQRLLLRLVQYDVDIVYKPGKEMYLADTLSRAFLQNEERSAVEVETESVNIIDFLPVSKATRKQIQDSTNSDPVCQNLKRYITEGWPEDKKLLPTGTSPYFQIRDELSIHDGIIFKAQRCVIPTPLRRDIKEKLHNSHTGIESTLRRARDTVYWPGMSKEVKDYVEQCSICNTYRTQQSKEPLV</sequence>
<keyword evidence="2" id="KW-0548">Nucleotidyltransferase</keyword>
<evidence type="ECO:0000256" key="5">
    <source>
        <dbReference type="ARBA" id="ARBA00022801"/>
    </source>
</evidence>
<dbReference type="Gene3D" id="1.10.340.70">
    <property type="match status" value="1"/>
</dbReference>
<dbReference type="AlphaFoldDB" id="A0A2G8K362"/>
<dbReference type="CDD" id="cd09274">
    <property type="entry name" value="RNase_HI_RT_Ty3"/>
    <property type="match status" value="1"/>
</dbReference>
<keyword evidence="3" id="KW-0540">Nuclease</keyword>
<evidence type="ECO:0000256" key="1">
    <source>
        <dbReference type="ARBA" id="ARBA00022679"/>
    </source>
</evidence>
<evidence type="ECO:0000256" key="6">
    <source>
        <dbReference type="ARBA" id="ARBA00022918"/>
    </source>
</evidence>
<protein>
    <recommendedName>
        <fullName evidence="11">Integrase zinc-binding domain-containing protein</fullName>
    </recommendedName>
</protein>
<dbReference type="InterPro" id="IPR041373">
    <property type="entry name" value="RT_RNaseH"/>
</dbReference>
<evidence type="ECO:0000259" key="8">
    <source>
        <dbReference type="Pfam" id="PF17921"/>
    </source>
</evidence>
<dbReference type="Proteomes" id="UP000230750">
    <property type="component" value="Unassembled WGS sequence"/>
</dbReference>
<accession>A0A2G8K362</accession>
<organism evidence="9 10">
    <name type="scientific">Stichopus japonicus</name>
    <name type="common">Sea cucumber</name>
    <dbReference type="NCBI Taxonomy" id="307972"/>
    <lineage>
        <taxon>Eukaryota</taxon>
        <taxon>Metazoa</taxon>
        <taxon>Echinodermata</taxon>
        <taxon>Eleutherozoa</taxon>
        <taxon>Echinozoa</taxon>
        <taxon>Holothuroidea</taxon>
        <taxon>Aspidochirotacea</taxon>
        <taxon>Aspidochirotida</taxon>
        <taxon>Stichopodidae</taxon>
        <taxon>Apostichopus</taxon>
    </lineage>
</organism>
<keyword evidence="4" id="KW-0255">Endonuclease</keyword>
<evidence type="ECO:0000256" key="3">
    <source>
        <dbReference type="ARBA" id="ARBA00022722"/>
    </source>
</evidence>
<proteinExistence type="predicted"/>
<gene>
    <name evidence="9" type="ORF">BSL78_20701</name>
</gene>
<feature type="domain" description="Reverse transcriptase RNase H-like" evidence="7">
    <location>
        <begin position="4"/>
        <end position="81"/>
    </location>
</feature>
<evidence type="ECO:0000259" key="7">
    <source>
        <dbReference type="Pfam" id="PF17917"/>
    </source>
</evidence>
<dbReference type="EMBL" id="MRZV01000935">
    <property type="protein sequence ID" value="PIK42442.1"/>
    <property type="molecule type" value="Genomic_DNA"/>
</dbReference>
<dbReference type="Pfam" id="PF17921">
    <property type="entry name" value="Integrase_H2C2"/>
    <property type="match status" value="1"/>
</dbReference>
<feature type="domain" description="Integrase zinc-binding" evidence="8">
    <location>
        <begin position="192"/>
        <end position="246"/>
    </location>
</feature>
<dbReference type="InterPro" id="IPR050951">
    <property type="entry name" value="Retrovirus_Pol_polyprotein"/>
</dbReference>
<dbReference type="PANTHER" id="PTHR37984:SF8">
    <property type="entry name" value="CCHC-TYPE DOMAIN-CONTAINING PROTEIN"/>
    <property type="match status" value="1"/>
</dbReference>
<evidence type="ECO:0000313" key="10">
    <source>
        <dbReference type="Proteomes" id="UP000230750"/>
    </source>
</evidence>
<name>A0A2G8K362_STIJA</name>
<comment type="caution">
    <text evidence="9">The sequence shown here is derived from an EMBL/GenBank/DDBJ whole genome shotgun (WGS) entry which is preliminary data.</text>
</comment>
<dbReference type="Pfam" id="PF17917">
    <property type="entry name" value="RT_RNaseH"/>
    <property type="match status" value="1"/>
</dbReference>
<keyword evidence="5" id="KW-0378">Hydrolase</keyword>
<reference evidence="9 10" key="1">
    <citation type="journal article" date="2017" name="PLoS Biol.">
        <title>The sea cucumber genome provides insights into morphological evolution and visceral regeneration.</title>
        <authorList>
            <person name="Zhang X."/>
            <person name="Sun L."/>
            <person name="Yuan J."/>
            <person name="Sun Y."/>
            <person name="Gao Y."/>
            <person name="Zhang L."/>
            <person name="Li S."/>
            <person name="Dai H."/>
            <person name="Hamel J.F."/>
            <person name="Liu C."/>
            <person name="Yu Y."/>
            <person name="Liu S."/>
            <person name="Lin W."/>
            <person name="Guo K."/>
            <person name="Jin S."/>
            <person name="Xu P."/>
            <person name="Storey K.B."/>
            <person name="Huan P."/>
            <person name="Zhang T."/>
            <person name="Zhou Y."/>
            <person name="Zhang J."/>
            <person name="Lin C."/>
            <person name="Li X."/>
            <person name="Xing L."/>
            <person name="Huo D."/>
            <person name="Sun M."/>
            <person name="Wang L."/>
            <person name="Mercier A."/>
            <person name="Li F."/>
            <person name="Yang H."/>
            <person name="Xiang J."/>
        </authorList>
    </citation>
    <scope>NUCLEOTIDE SEQUENCE [LARGE SCALE GENOMIC DNA]</scope>
    <source>
        <strain evidence="9">Shaxun</strain>
        <tissue evidence="9">Muscle</tissue>
    </source>
</reference>
<feature type="non-terminal residue" evidence="9">
    <location>
        <position position="254"/>
    </location>
</feature>
<dbReference type="GO" id="GO:0016787">
    <property type="term" value="F:hydrolase activity"/>
    <property type="evidence" value="ECO:0007669"/>
    <property type="project" value="UniProtKB-KW"/>
</dbReference>